<dbReference type="PROSITE" id="PS50977">
    <property type="entry name" value="HTH_TETR_2"/>
    <property type="match status" value="1"/>
</dbReference>
<dbReference type="Pfam" id="PF00440">
    <property type="entry name" value="TetR_N"/>
    <property type="match status" value="1"/>
</dbReference>
<evidence type="ECO:0000256" key="2">
    <source>
        <dbReference type="ARBA" id="ARBA00023015"/>
    </source>
</evidence>
<dbReference type="InterPro" id="IPR001647">
    <property type="entry name" value="HTH_TetR"/>
</dbReference>
<dbReference type="InterPro" id="IPR036271">
    <property type="entry name" value="Tet_transcr_reg_TetR-rel_C_sf"/>
</dbReference>
<feature type="compositionally biased region" description="Basic residues" evidence="6">
    <location>
        <begin position="252"/>
        <end position="262"/>
    </location>
</feature>
<dbReference type="InterPro" id="IPR041673">
    <property type="entry name" value="TetR_C_23"/>
</dbReference>
<dbReference type="PRINTS" id="PR00455">
    <property type="entry name" value="HTHTETR"/>
</dbReference>
<keyword evidence="2" id="KW-0805">Transcription regulation</keyword>
<keyword evidence="4" id="KW-0804">Transcription</keyword>
<dbReference type="EMBL" id="JBBUTH010000010">
    <property type="protein sequence ID" value="MEK8053054.1"/>
    <property type="molecule type" value="Genomic_DNA"/>
</dbReference>
<name>A0ABU9CML4_9BURK</name>
<keyword evidence="3 5" id="KW-0238">DNA-binding</keyword>
<protein>
    <submittedName>
        <fullName evidence="8">TetR/AcrR family transcriptional regulator</fullName>
    </submittedName>
</protein>
<dbReference type="Gene3D" id="1.10.357.10">
    <property type="entry name" value="Tetracycline Repressor, domain 2"/>
    <property type="match status" value="1"/>
</dbReference>
<feature type="region of interest" description="Disordered" evidence="6">
    <location>
        <begin position="227"/>
        <end position="275"/>
    </location>
</feature>
<dbReference type="Proteomes" id="UP001365405">
    <property type="component" value="Unassembled WGS sequence"/>
</dbReference>
<evidence type="ECO:0000313" key="9">
    <source>
        <dbReference type="Proteomes" id="UP001365405"/>
    </source>
</evidence>
<feature type="DNA-binding region" description="H-T-H motif" evidence="5">
    <location>
        <begin position="32"/>
        <end position="51"/>
    </location>
</feature>
<evidence type="ECO:0000256" key="4">
    <source>
        <dbReference type="ARBA" id="ARBA00023163"/>
    </source>
</evidence>
<dbReference type="PANTHER" id="PTHR30055:SF238">
    <property type="entry name" value="MYCOFACTOCIN BIOSYNTHESIS TRANSCRIPTIONAL REGULATOR MFTR-RELATED"/>
    <property type="match status" value="1"/>
</dbReference>
<evidence type="ECO:0000259" key="7">
    <source>
        <dbReference type="PROSITE" id="PS50977"/>
    </source>
</evidence>
<dbReference type="InterPro" id="IPR050109">
    <property type="entry name" value="HTH-type_TetR-like_transc_reg"/>
</dbReference>
<evidence type="ECO:0000256" key="5">
    <source>
        <dbReference type="PROSITE-ProRule" id="PRU00335"/>
    </source>
</evidence>
<keyword evidence="1" id="KW-0678">Repressor</keyword>
<dbReference type="InterPro" id="IPR023772">
    <property type="entry name" value="DNA-bd_HTH_TetR-type_CS"/>
</dbReference>
<dbReference type="InterPro" id="IPR009057">
    <property type="entry name" value="Homeodomain-like_sf"/>
</dbReference>
<accession>A0ABU9CML4</accession>
<organism evidence="8 9">
    <name type="scientific">Pseudaquabacterium inlustre</name>
    <dbReference type="NCBI Taxonomy" id="2984192"/>
    <lineage>
        <taxon>Bacteria</taxon>
        <taxon>Pseudomonadati</taxon>
        <taxon>Pseudomonadota</taxon>
        <taxon>Betaproteobacteria</taxon>
        <taxon>Burkholderiales</taxon>
        <taxon>Sphaerotilaceae</taxon>
        <taxon>Pseudaquabacterium</taxon>
    </lineage>
</organism>
<keyword evidence="9" id="KW-1185">Reference proteome</keyword>
<dbReference type="PROSITE" id="PS01081">
    <property type="entry name" value="HTH_TETR_1"/>
    <property type="match status" value="1"/>
</dbReference>
<dbReference type="PANTHER" id="PTHR30055">
    <property type="entry name" value="HTH-TYPE TRANSCRIPTIONAL REGULATOR RUTR"/>
    <property type="match status" value="1"/>
</dbReference>
<feature type="domain" description="HTH tetR-type" evidence="7">
    <location>
        <begin position="9"/>
        <end position="69"/>
    </location>
</feature>
<reference evidence="8 9" key="1">
    <citation type="submission" date="2024-04" db="EMBL/GenBank/DDBJ databases">
        <title>Novel species of the genus Ideonella isolated from streams.</title>
        <authorList>
            <person name="Lu H."/>
        </authorList>
    </citation>
    <scope>NUCLEOTIDE SEQUENCE [LARGE SCALE GENOMIC DNA]</scope>
    <source>
        <strain evidence="8 9">DXS22W</strain>
    </source>
</reference>
<sequence length="275" mass="29682">MKTSKAQQDETRARIVRTAVALMSERGFDAVTMKDIAWAASVGDATIYKYFPSKERLVLGYFDLVAADAVKATRATPGFADYALQDRLQRLTDAILERLEPERAFVLQARALLARAPLLLLGDQLQAKQTLRDQVLADLQHAVATGEIAPSDFLQLLSGLYGDYAVGVVGWWLHDRSPGAADTPRFVDQTLGILVAALKSGLPDRLVQLALFFVRSQMARVMQARADAGPAAPAPEPAAAPDAAEPAGAKPKPAKPARRRTASKTARTTPTRKPA</sequence>
<gene>
    <name evidence="8" type="ORF">AACH10_22565</name>
</gene>
<proteinExistence type="predicted"/>
<dbReference type="SUPFAM" id="SSF48498">
    <property type="entry name" value="Tetracyclin repressor-like, C-terminal domain"/>
    <property type="match status" value="1"/>
</dbReference>
<comment type="caution">
    <text evidence="8">The sequence shown here is derived from an EMBL/GenBank/DDBJ whole genome shotgun (WGS) entry which is preliminary data.</text>
</comment>
<evidence type="ECO:0000256" key="1">
    <source>
        <dbReference type="ARBA" id="ARBA00022491"/>
    </source>
</evidence>
<dbReference type="SUPFAM" id="SSF46689">
    <property type="entry name" value="Homeodomain-like"/>
    <property type="match status" value="1"/>
</dbReference>
<dbReference type="RefSeq" id="WP_341412787.1">
    <property type="nucleotide sequence ID" value="NZ_JBBUTH010000010.1"/>
</dbReference>
<evidence type="ECO:0000256" key="6">
    <source>
        <dbReference type="SAM" id="MobiDB-lite"/>
    </source>
</evidence>
<feature type="compositionally biased region" description="Low complexity" evidence="6">
    <location>
        <begin position="239"/>
        <end position="251"/>
    </location>
</feature>
<feature type="compositionally biased region" description="Low complexity" evidence="6">
    <location>
        <begin position="263"/>
        <end position="275"/>
    </location>
</feature>
<evidence type="ECO:0000313" key="8">
    <source>
        <dbReference type="EMBL" id="MEK8053054.1"/>
    </source>
</evidence>
<evidence type="ECO:0000256" key="3">
    <source>
        <dbReference type="ARBA" id="ARBA00023125"/>
    </source>
</evidence>
<dbReference type="Pfam" id="PF17931">
    <property type="entry name" value="TetR_C_23"/>
    <property type="match status" value="1"/>
</dbReference>